<dbReference type="GO" id="GO:0016887">
    <property type="term" value="F:ATP hydrolysis activity"/>
    <property type="evidence" value="ECO:0007669"/>
    <property type="project" value="RHEA"/>
</dbReference>
<dbReference type="Gene3D" id="3.40.50.300">
    <property type="entry name" value="P-loop containing nucleotide triphosphate hydrolases"/>
    <property type="match status" value="2"/>
</dbReference>
<dbReference type="Pfam" id="PF21196">
    <property type="entry name" value="PcrA_UvrD_tudor"/>
    <property type="match status" value="1"/>
</dbReference>
<evidence type="ECO:0000256" key="11">
    <source>
        <dbReference type="RuleBase" id="RU364053"/>
    </source>
</evidence>
<evidence type="ECO:0000256" key="9">
    <source>
        <dbReference type="ARBA" id="ARBA00048988"/>
    </source>
</evidence>
<dbReference type="PROSITE" id="PS51217">
    <property type="entry name" value="UVRD_HELICASE_CTER"/>
    <property type="match status" value="1"/>
</dbReference>
<reference evidence="15" key="1">
    <citation type="submission" date="2016-12" db="EMBL/GenBank/DDBJ databases">
        <title>Draft Genome Sequences od Carboxydothermus pertinax and islandicus, Hydrogenogenic Carboxydotrophic Bacteria.</title>
        <authorList>
            <person name="Fukuyama Y."/>
            <person name="Ohmae K."/>
            <person name="Yoneda Y."/>
            <person name="Yoshida T."/>
            <person name="Sako Y."/>
        </authorList>
    </citation>
    <scope>NUCLEOTIDE SEQUENCE [LARGE SCALE GENOMIC DNA]</scope>
    <source>
        <strain evidence="15">Ug1</strain>
    </source>
</reference>
<dbReference type="OrthoDB" id="9810135at2"/>
<organism evidence="14 15">
    <name type="scientific">Carboxydothermus pertinax</name>
    <dbReference type="NCBI Taxonomy" id="870242"/>
    <lineage>
        <taxon>Bacteria</taxon>
        <taxon>Bacillati</taxon>
        <taxon>Bacillota</taxon>
        <taxon>Clostridia</taxon>
        <taxon>Thermoanaerobacterales</taxon>
        <taxon>Thermoanaerobacteraceae</taxon>
        <taxon>Carboxydothermus</taxon>
    </lineage>
</organism>
<dbReference type="PANTHER" id="PTHR11070:SF2">
    <property type="entry name" value="ATP-DEPENDENT DNA HELICASE SRS2"/>
    <property type="match status" value="1"/>
</dbReference>
<dbReference type="InterPro" id="IPR005751">
    <property type="entry name" value="ATP-dep_DNA_helicase_PcrA"/>
</dbReference>
<dbReference type="Gene3D" id="1.10.486.10">
    <property type="entry name" value="PCRA, domain 4"/>
    <property type="match status" value="1"/>
</dbReference>
<evidence type="ECO:0000256" key="3">
    <source>
        <dbReference type="ARBA" id="ARBA00022801"/>
    </source>
</evidence>
<dbReference type="PROSITE" id="PS51198">
    <property type="entry name" value="UVRD_HELICASE_ATP_BIND"/>
    <property type="match status" value="1"/>
</dbReference>
<dbReference type="RefSeq" id="WP_075860308.1">
    <property type="nucleotide sequence ID" value="NZ_BDJK01000062.1"/>
</dbReference>
<keyword evidence="5 10" id="KW-0067">ATP-binding</keyword>
<proteinExistence type="inferred from homology"/>
<dbReference type="InterPro" id="IPR000212">
    <property type="entry name" value="DNA_helicase_UvrD/REP"/>
</dbReference>
<dbReference type="Pfam" id="PF13361">
    <property type="entry name" value="UvrD_C"/>
    <property type="match status" value="1"/>
</dbReference>
<dbReference type="Pfam" id="PF00580">
    <property type="entry name" value="UvrD-helicase"/>
    <property type="match status" value="1"/>
</dbReference>
<dbReference type="GO" id="GO:0005524">
    <property type="term" value="F:ATP binding"/>
    <property type="evidence" value="ECO:0007669"/>
    <property type="project" value="UniProtKB-UniRule"/>
</dbReference>
<feature type="domain" description="UvrD-like helicase ATP-binding" evidence="12">
    <location>
        <begin position="6"/>
        <end position="285"/>
    </location>
</feature>
<evidence type="ECO:0000259" key="13">
    <source>
        <dbReference type="PROSITE" id="PS51217"/>
    </source>
</evidence>
<dbReference type="InterPro" id="IPR014016">
    <property type="entry name" value="UvrD-like_ATP-bd"/>
</dbReference>
<evidence type="ECO:0000256" key="2">
    <source>
        <dbReference type="ARBA" id="ARBA00022741"/>
    </source>
</evidence>
<dbReference type="GO" id="GO:0000725">
    <property type="term" value="P:recombinational repair"/>
    <property type="evidence" value="ECO:0007669"/>
    <property type="project" value="TreeGrafter"/>
</dbReference>
<dbReference type="GO" id="GO:0003677">
    <property type="term" value="F:DNA binding"/>
    <property type="evidence" value="ECO:0007669"/>
    <property type="project" value="UniProtKB-KW"/>
</dbReference>
<comment type="similarity">
    <text evidence="1 11">Belongs to the helicase family. UvrD subfamily.</text>
</comment>
<evidence type="ECO:0000256" key="1">
    <source>
        <dbReference type="ARBA" id="ARBA00009922"/>
    </source>
</evidence>
<dbReference type="CDD" id="cd17932">
    <property type="entry name" value="DEXQc_UvrD"/>
    <property type="match status" value="1"/>
</dbReference>
<evidence type="ECO:0000256" key="8">
    <source>
        <dbReference type="ARBA" id="ARBA00034617"/>
    </source>
</evidence>
<name>A0A1L8CYA9_9THEO</name>
<dbReference type="GO" id="GO:0006260">
    <property type="term" value="P:DNA replication"/>
    <property type="evidence" value="ECO:0007669"/>
    <property type="project" value="InterPro"/>
</dbReference>
<dbReference type="InterPro" id="IPR014017">
    <property type="entry name" value="DNA_helicase_UvrD-like_C"/>
</dbReference>
<gene>
    <name evidence="14" type="ORF">cpu_24220</name>
</gene>
<evidence type="ECO:0000313" key="15">
    <source>
        <dbReference type="Proteomes" id="UP000187485"/>
    </source>
</evidence>
<keyword evidence="3 10" id="KW-0378">Hydrolase</keyword>
<evidence type="ECO:0000256" key="10">
    <source>
        <dbReference type="PROSITE-ProRule" id="PRU00560"/>
    </source>
</evidence>
<dbReference type="GO" id="GO:0033202">
    <property type="term" value="C:DNA helicase complex"/>
    <property type="evidence" value="ECO:0007669"/>
    <property type="project" value="TreeGrafter"/>
</dbReference>
<sequence>MEKLLATLNPAQREAVTHAHGPLLVLAGAGTGKTRVLTFRIAHLLYRKMAYPHEILAITFTNKAAREMKERVEKLIGRSAREILISTFHSFALRILRNEIEKLGFSRDFTVYDDDDQIQVIKECIKELNIDDKRFAPKAIAYHISSAKDKLISPRQYRDDADDLFKEKVAIIYNMYQEKLSKNNALDFDDLLYYAVRLFENYPHVLEYYQRRFKYILVDEYQDTSHAQYRLVNLLAQKHRNLCVVGDPDQSIYSWRGADITNILNFERDYPEAKVVILKENYRSTQKILDAANAVIANNRLRKEKELFAAKEPGHPVYFYPAVDEKDEAAFVSLTIEDLVKSGEYTFKDIALLYRTHALSRNFEEAFIQRGIPYVIFGGNRFYDRKEIKDIIAYLRVVANPYDKVSLKRIINEPKRGIGEASFAKIEAYAEKTGLPIGLLLLRDEALALVSGKTKKALLEFGEMLHWFRELKDRISVTQLTEEILKRSGYQEALEAEDTMEARNRIENLKEFLTVTQAFERESEDKSLEAFLGTISLLTDADTEEGGDNRVRMMTLHAAKGLEFPVVFLVGLEEGIFPHSRAIFSIDPQELEEERRLCYVGITRAQNKLYLTRAKRRMVYGRTDFNEPSRFLEEIPEELIESLLETVSGVNEAAKTLSPGREKQNGAFSPGDRVSHKKFGVGTVLEVKPQDGDVILKVRFADGQVKELLGSFAPMVKV</sequence>
<dbReference type="NCBIfam" id="TIGR01073">
    <property type="entry name" value="pcrA"/>
    <property type="match status" value="1"/>
</dbReference>
<comment type="caution">
    <text evidence="14">The sequence shown here is derived from an EMBL/GenBank/DDBJ whole genome shotgun (WGS) entry which is preliminary data.</text>
</comment>
<keyword evidence="6 11" id="KW-0238">DNA-binding</keyword>
<evidence type="ECO:0000313" key="14">
    <source>
        <dbReference type="EMBL" id="GAV23912.1"/>
    </source>
</evidence>
<dbReference type="GO" id="GO:0009314">
    <property type="term" value="P:response to radiation"/>
    <property type="evidence" value="ECO:0007669"/>
    <property type="project" value="UniProtKB-ARBA"/>
</dbReference>
<comment type="catalytic activity">
    <reaction evidence="8">
        <text>Couples ATP hydrolysis with the unwinding of duplex DNA by translocating in the 3'-5' direction.</text>
        <dbReference type="EC" id="5.6.2.4"/>
    </reaction>
</comment>
<dbReference type="Gene3D" id="1.10.10.160">
    <property type="match status" value="1"/>
</dbReference>
<dbReference type="FunFam" id="1.10.10.160:FF:000001">
    <property type="entry name" value="ATP-dependent DNA helicase"/>
    <property type="match status" value="1"/>
</dbReference>
<keyword evidence="2 10" id="KW-0547">Nucleotide-binding</keyword>
<comment type="catalytic activity">
    <reaction evidence="9 11">
        <text>ATP + H2O = ADP + phosphate + H(+)</text>
        <dbReference type="Rhea" id="RHEA:13065"/>
        <dbReference type="ChEBI" id="CHEBI:15377"/>
        <dbReference type="ChEBI" id="CHEBI:15378"/>
        <dbReference type="ChEBI" id="CHEBI:30616"/>
        <dbReference type="ChEBI" id="CHEBI:43474"/>
        <dbReference type="ChEBI" id="CHEBI:456216"/>
        <dbReference type="EC" id="5.6.2.4"/>
    </reaction>
</comment>
<dbReference type="InterPro" id="IPR027417">
    <property type="entry name" value="P-loop_NTPase"/>
</dbReference>
<dbReference type="EMBL" id="BDJK01000062">
    <property type="protein sequence ID" value="GAV23912.1"/>
    <property type="molecule type" value="Genomic_DNA"/>
</dbReference>
<accession>A0A1L8CYA9</accession>
<dbReference type="STRING" id="870242.cpu_24220"/>
<feature type="domain" description="UvrD-like helicase C-terminal" evidence="13">
    <location>
        <begin position="286"/>
        <end position="561"/>
    </location>
</feature>
<dbReference type="InterPro" id="IPR013986">
    <property type="entry name" value="DExx_box_DNA_helicase_dom_sf"/>
</dbReference>
<protein>
    <recommendedName>
        <fullName evidence="11">ATP-dependent DNA helicase</fullName>
        <ecNumber evidence="11">5.6.2.4</ecNumber>
    </recommendedName>
</protein>
<keyword evidence="7" id="KW-0413">Isomerase</keyword>
<dbReference type="PANTHER" id="PTHR11070">
    <property type="entry name" value="UVRD / RECB / PCRA DNA HELICASE FAMILY MEMBER"/>
    <property type="match status" value="1"/>
</dbReference>
<keyword evidence="4 10" id="KW-0347">Helicase</keyword>
<evidence type="ECO:0000256" key="6">
    <source>
        <dbReference type="ARBA" id="ARBA00023125"/>
    </source>
</evidence>
<dbReference type="CDD" id="cd18807">
    <property type="entry name" value="SF1_C_UvrD"/>
    <property type="match status" value="1"/>
</dbReference>
<feature type="binding site" evidence="10">
    <location>
        <begin position="27"/>
        <end position="34"/>
    </location>
    <ligand>
        <name>ATP</name>
        <dbReference type="ChEBI" id="CHEBI:30616"/>
    </ligand>
</feature>
<evidence type="ECO:0000259" key="12">
    <source>
        <dbReference type="PROSITE" id="PS51198"/>
    </source>
</evidence>
<dbReference type="Proteomes" id="UP000187485">
    <property type="component" value="Unassembled WGS sequence"/>
</dbReference>
<evidence type="ECO:0000256" key="4">
    <source>
        <dbReference type="ARBA" id="ARBA00022806"/>
    </source>
</evidence>
<dbReference type="FunFam" id="1.10.486.10:FF:000003">
    <property type="entry name" value="ATP-dependent DNA helicase"/>
    <property type="match status" value="1"/>
</dbReference>
<dbReference type="SUPFAM" id="SSF52540">
    <property type="entry name" value="P-loop containing nucleoside triphosphate hydrolases"/>
    <property type="match status" value="1"/>
</dbReference>
<keyword evidence="15" id="KW-1185">Reference proteome</keyword>
<dbReference type="EC" id="5.6.2.4" evidence="11"/>
<evidence type="ECO:0000256" key="7">
    <source>
        <dbReference type="ARBA" id="ARBA00023235"/>
    </source>
</evidence>
<dbReference type="GO" id="GO:0043138">
    <property type="term" value="F:3'-5' DNA helicase activity"/>
    <property type="evidence" value="ECO:0007669"/>
    <property type="project" value="UniProtKB-EC"/>
</dbReference>
<dbReference type="GO" id="GO:0005829">
    <property type="term" value="C:cytosol"/>
    <property type="evidence" value="ECO:0007669"/>
    <property type="project" value="TreeGrafter"/>
</dbReference>
<evidence type="ECO:0000256" key="5">
    <source>
        <dbReference type="ARBA" id="ARBA00022840"/>
    </source>
</evidence>
<dbReference type="AlphaFoldDB" id="A0A1L8CYA9"/>